<reference evidence="7 8" key="1">
    <citation type="journal article" date="2020" name="G3 (Bethesda)">
        <title>Improved Reference Genome for Cyclotella cryptica CCMP332, a Model for Cell Wall Morphogenesis, Salinity Adaptation, and Lipid Production in Diatoms (Bacillariophyta).</title>
        <authorList>
            <person name="Roberts W.R."/>
            <person name="Downey K.M."/>
            <person name="Ruck E.C."/>
            <person name="Traller J.C."/>
            <person name="Alverson A.J."/>
        </authorList>
    </citation>
    <scope>NUCLEOTIDE SEQUENCE [LARGE SCALE GENOMIC DNA]</scope>
    <source>
        <strain evidence="7 8">CCMP332</strain>
    </source>
</reference>
<evidence type="ECO:0000256" key="6">
    <source>
        <dbReference type="SAM" id="MobiDB-lite"/>
    </source>
</evidence>
<evidence type="ECO:0000256" key="1">
    <source>
        <dbReference type="ARBA" id="ARBA00010086"/>
    </source>
</evidence>
<dbReference type="SMART" id="SM01296">
    <property type="entry name" value="N2227"/>
    <property type="match status" value="1"/>
</dbReference>
<feature type="region of interest" description="Disordered" evidence="6">
    <location>
        <begin position="12"/>
        <end position="32"/>
    </location>
</feature>
<dbReference type="Proteomes" id="UP001516023">
    <property type="component" value="Unassembled WGS sequence"/>
</dbReference>
<evidence type="ECO:0000313" key="8">
    <source>
        <dbReference type="Proteomes" id="UP001516023"/>
    </source>
</evidence>
<name>A0ABD3QR71_9STRA</name>
<comment type="similarity">
    <text evidence="1">Belongs to the carnosine N-methyltransferase family.</text>
</comment>
<evidence type="ECO:0000313" key="7">
    <source>
        <dbReference type="EMBL" id="KAL3802663.1"/>
    </source>
</evidence>
<organism evidence="7 8">
    <name type="scientific">Cyclotella cryptica</name>
    <dbReference type="NCBI Taxonomy" id="29204"/>
    <lineage>
        <taxon>Eukaryota</taxon>
        <taxon>Sar</taxon>
        <taxon>Stramenopiles</taxon>
        <taxon>Ochrophyta</taxon>
        <taxon>Bacillariophyta</taxon>
        <taxon>Coscinodiscophyceae</taxon>
        <taxon>Thalassiosirophycidae</taxon>
        <taxon>Stephanodiscales</taxon>
        <taxon>Stephanodiscaceae</taxon>
        <taxon>Cyclotella</taxon>
    </lineage>
</organism>
<keyword evidence="4" id="KW-0808">Transferase</keyword>
<protein>
    <recommendedName>
        <fullName evidence="2">carnosine N-methyltransferase</fullName>
        <ecNumber evidence="2">2.1.1.22</ecNumber>
    </recommendedName>
</protein>
<gene>
    <name evidence="7" type="ORF">HJC23_011987</name>
</gene>
<evidence type="ECO:0000256" key="2">
    <source>
        <dbReference type="ARBA" id="ARBA00012003"/>
    </source>
</evidence>
<dbReference type="GO" id="GO:0032259">
    <property type="term" value="P:methylation"/>
    <property type="evidence" value="ECO:0007669"/>
    <property type="project" value="UniProtKB-KW"/>
</dbReference>
<comment type="caution">
    <text evidence="7">The sequence shown here is derived from an EMBL/GenBank/DDBJ whole genome shotgun (WGS) entry which is preliminary data.</text>
</comment>
<proteinExistence type="inferred from homology"/>
<keyword evidence="5" id="KW-0949">S-adenosyl-L-methionine</keyword>
<keyword evidence="3" id="KW-0489">Methyltransferase</keyword>
<sequence>MDEIHLPLAAQKMEAHRHHNDDNDDDEEEEHFHQVCRSYQQYATFHQTIQQGVNQRVERLLAKSQGQEDGGKPGPTISSILPLSMMPHHVESHRQNKAFCEATVRNQFFLDSVLRYSGVMTSQEVLKEMQQSKRRRSIEWATEDQMSKIDSVLKSVARDWSAEGSHERSVVYDRMLMALEKYLPLCRREKMTTDAGPPRIAVPGSGLGRLAWEIHSKGYSVQGSDFSLPMLLASDFVLNGCAVPDFNTASGDMEGTSVHRWRQFSISPWIAETKNVTTFENRIRTVTVPDVDPSSIQNIAGSSETAPEFTMLAGEFLSLYSSFLPQKQAHHECMDKNHSHQHSSGEKFHGIACSFFLDTAPSLPDYLITIYHMLVDGGLLLHFGPLMYHWSGHGALLPRDLDNGNENCEMNSRYHGRNSFLDGRYLSSVDFTWLEVREMIVNAGFEILEEEIDIPANYTANRHSMMEVLYKCVFLVAKKKNAQQ</sequence>
<evidence type="ECO:0000256" key="3">
    <source>
        <dbReference type="ARBA" id="ARBA00022603"/>
    </source>
</evidence>
<dbReference type="PANTHER" id="PTHR12303:SF6">
    <property type="entry name" value="CARNOSINE N-METHYLTRANSFERASE"/>
    <property type="match status" value="1"/>
</dbReference>
<accession>A0ABD3QR71</accession>
<evidence type="ECO:0000256" key="4">
    <source>
        <dbReference type="ARBA" id="ARBA00022679"/>
    </source>
</evidence>
<keyword evidence="8" id="KW-1185">Reference proteome</keyword>
<dbReference type="EMBL" id="JABMIG020000018">
    <property type="protein sequence ID" value="KAL3802663.1"/>
    <property type="molecule type" value="Genomic_DNA"/>
</dbReference>
<dbReference type="Pfam" id="PF07942">
    <property type="entry name" value="CARME"/>
    <property type="match status" value="2"/>
</dbReference>
<dbReference type="SUPFAM" id="SSF53335">
    <property type="entry name" value="S-adenosyl-L-methionine-dependent methyltransferases"/>
    <property type="match status" value="1"/>
</dbReference>
<dbReference type="Gene3D" id="3.40.50.150">
    <property type="entry name" value="Vaccinia Virus protein VP39"/>
    <property type="match status" value="1"/>
</dbReference>
<dbReference type="InterPro" id="IPR029063">
    <property type="entry name" value="SAM-dependent_MTases_sf"/>
</dbReference>
<dbReference type="PANTHER" id="PTHR12303">
    <property type="entry name" value="CARNOSINE N-METHYLTRANSFERASE"/>
    <property type="match status" value="1"/>
</dbReference>
<evidence type="ECO:0000256" key="5">
    <source>
        <dbReference type="ARBA" id="ARBA00022691"/>
    </source>
</evidence>
<dbReference type="GO" id="GO:0030735">
    <property type="term" value="F:carnosine N-methyltransferase activity"/>
    <property type="evidence" value="ECO:0007669"/>
    <property type="project" value="UniProtKB-EC"/>
</dbReference>
<dbReference type="InterPro" id="IPR012901">
    <property type="entry name" value="CARME"/>
</dbReference>
<dbReference type="EC" id="2.1.1.22" evidence="2"/>
<dbReference type="AlphaFoldDB" id="A0ABD3QR71"/>